<sequence length="43" mass="5128">MIKKQVRVVIEKLEASQISEFYKDDIQNRELESLQLQILEQHG</sequence>
<dbReference type="GeneID" id="76803715"/>
<reference evidence="1 2" key="1">
    <citation type="journal article" date="2006" name="Nature">
        <title>Global trends of whole-genome duplications revealed by the ciliate Paramecium tetraurelia.</title>
        <authorList>
            <consortium name="Genoscope"/>
            <person name="Aury J.-M."/>
            <person name="Jaillon O."/>
            <person name="Duret L."/>
            <person name="Noel B."/>
            <person name="Jubin C."/>
            <person name="Porcel B.M."/>
            <person name="Segurens B."/>
            <person name="Daubin V."/>
            <person name="Anthouard V."/>
            <person name="Aiach N."/>
            <person name="Arnaiz O."/>
            <person name="Billaut A."/>
            <person name="Beisson J."/>
            <person name="Blanc I."/>
            <person name="Bouhouche K."/>
            <person name="Camara F."/>
            <person name="Duharcourt S."/>
            <person name="Guigo R."/>
            <person name="Gogendeau D."/>
            <person name="Katinka M."/>
            <person name="Keller A.-M."/>
            <person name="Kissmehl R."/>
            <person name="Klotz C."/>
            <person name="Koll F."/>
            <person name="Le Moue A."/>
            <person name="Lepere C."/>
            <person name="Malinsky S."/>
            <person name="Nowacki M."/>
            <person name="Nowak J.K."/>
            <person name="Plattner H."/>
            <person name="Poulain J."/>
            <person name="Ruiz F."/>
            <person name="Serrano V."/>
            <person name="Zagulski M."/>
            <person name="Dessen P."/>
            <person name="Betermier M."/>
            <person name="Weissenbach J."/>
            <person name="Scarpelli C."/>
            <person name="Schachter V."/>
            <person name="Sperling L."/>
            <person name="Meyer E."/>
            <person name="Cohen J."/>
            <person name="Wincker P."/>
        </authorList>
    </citation>
    <scope>NUCLEOTIDE SEQUENCE [LARGE SCALE GENOMIC DNA]</scope>
    <source>
        <strain evidence="1 2">Stock d4-2</strain>
    </source>
</reference>
<proteinExistence type="predicted"/>
<keyword evidence="2" id="KW-1185">Reference proteome</keyword>
<dbReference type="RefSeq" id="XP_052287147.1">
    <property type="nucleotide sequence ID" value="XM_052431170.1"/>
</dbReference>
<dbReference type="EMBL" id="CT868418">
    <property type="protein sequence ID" value="CAK81713.1"/>
    <property type="molecule type" value="Genomic_DNA"/>
</dbReference>
<protein>
    <submittedName>
        <fullName evidence="1">Uncharacterized protein</fullName>
    </submittedName>
</protein>
<name>A0DF96_PARTE</name>
<gene>
    <name evidence="1" type="ORF">GSPATT00016526001</name>
</gene>
<dbReference type="HOGENOM" id="CLU_3243302_0_0_1"/>
<dbReference type="Proteomes" id="UP000000600">
    <property type="component" value="Unassembled WGS sequence"/>
</dbReference>
<dbReference type="AlphaFoldDB" id="A0DF96"/>
<accession>A0DF96</accession>
<evidence type="ECO:0000313" key="2">
    <source>
        <dbReference type="Proteomes" id="UP000000600"/>
    </source>
</evidence>
<organism evidence="1 2">
    <name type="scientific">Paramecium tetraurelia</name>
    <dbReference type="NCBI Taxonomy" id="5888"/>
    <lineage>
        <taxon>Eukaryota</taxon>
        <taxon>Sar</taxon>
        <taxon>Alveolata</taxon>
        <taxon>Ciliophora</taxon>
        <taxon>Intramacronucleata</taxon>
        <taxon>Oligohymenophorea</taxon>
        <taxon>Peniculida</taxon>
        <taxon>Parameciidae</taxon>
        <taxon>Paramecium</taxon>
    </lineage>
</organism>
<evidence type="ECO:0000313" key="1">
    <source>
        <dbReference type="EMBL" id="CAK81713.1"/>
    </source>
</evidence>
<dbReference type="InParanoid" id="A0DF96"/>